<protein>
    <submittedName>
        <fullName evidence="2">Helix-turn-helix transcriptional regulator</fullName>
    </submittedName>
</protein>
<keyword evidence="3" id="KW-1185">Reference proteome</keyword>
<dbReference type="Pfam" id="PF01381">
    <property type="entry name" value="HTH_3"/>
    <property type="match status" value="1"/>
</dbReference>
<organism evidence="2 3">
    <name type="scientific">Streptomyces composti</name>
    <dbReference type="NCBI Taxonomy" id="2720025"/>
    <lineage>
        <taxon>Bacteria</taxon>
        <taxon>Bacillati</taxon>
        <taxon>Actinomycetota</taxon>
        <taxon>Actinomycetes</taxon>
        <taxon>Kitasatosporales</taxon>
        <taxon>Streptomycetaceae</taxon>
        <taxon>Streptomyces</taxon>
    </lineage>
</organism>
<dbReference type="Gene3D" id="1.10.260.40">
    <property type="entry name" value="lambda repressor-like DNA-binding domains"/>
    <property type="match status" value="1"/>
</dbReference>
<dbReference type="EMBL" id="JAATEM010000049">
    <property type="protein sequence ID" value="NJP53833.1"/>
    <property type="molecule type" value="Genomic_DNA"/>
</dbReference>
<comment type="caution">
    <text evidence="2">The sequence shown here is derived from an EMBL/GenBank/DDBJ whole genome shotgun (WGS) entry which is preliminary data.</text>
</comment>
<evidence type="ECO:0000313" key="2">
    <source>
        <dbReference type="EMBL" id="NJP53833.1"/>
    </source>
</evidence>
<dbReference type="Proteomes" id="UP000730591">
    <property type="component" value="Unassembled WGS sequence"/>
</dbReference>
<dbReference type="PROSITE" id="PS50943">
    <property type="entry name" value="HTH_CROC1"/>
    <property type="match status" value="1"/>
</dbReference>
<evidence type="ECO:0000313" key="3">
    <source>
        <dbReference type="Proteomes" id="UP000730591"/>
    </source>
</evidence>
<dbReference type="RefSeq" id="WP_167998655.1">
    <property type="nucleotide sequence ID" value="NZ_JAATEM010000049.1"/>
</dbReference>
<dbReference type="InterPro" id="IPR010982">
    <property type="entry name" value="Lambda_DNA-bd_dom_sf"/>
</dbReference>
<accession>A0ABX1AJ58</accession>
<evidence type="ECO:0000259" key="1">
    <source>
        <dbReference type="PROSITE" id="PS50943"/>
    </source>
</evidence>
<dbReference type="SUPFAM" id="SSF47413">
    <property type="entry name" value="lambda repressor-like DNA-binding domains"/>
    <property type="match status" value="1"/>
</dbReference>
<gene>
    <name evidence="2" type="ORF">HCJ93_28140</name>
</gene>
<feature type="domain" description="HTH cro/C1-type" evidence="1">
    <location>
        <begin position="38"/>
        <end position="73"/>
    </location>
</feature>
<dbReference type="InterPro" id="IPR001387">
    <property type="entry name" value="Cro/C1-type_HTH"/>
</dbReference>
<sequence length="137" mass="14977">MADKLNYLFEHTVLPGESPPSNRQVAAAINEAAGEQIISHSYISLLRNGHRDNPTFRQLEALAQYFDVSPAYFHSDDITAQVVEGLRFLTSLHTGDISTLAPRGARADGLSAEMLAYVNEVMAEIKQNGLPAPERPA</sequence>
<reference evidence="2 3" key="1">
    <citation type="submission" date="2020-03" db="EMBL/GenBank/DDBJ databases">
        <title>WGS of actinomycetes isolated from Thailand.</title>
        <authorList>
            <person name="Thawai C."/>
        </authorList>
    </citation>
    <scope>NUCLEOTIDE SEQUENCE [LARGE SCALE GENOMIC DNA]</scope>
    <source>
        <strain evidence="2 3">SBST2-5</strain>
    </source>
</reference>
<proteinExistence type="predicted"/>
<name>A0ABX1AJ58_9ACTN</name>